<comment type="caution">
    <text evidence="1">The sequence shown here is derived from an EMBL/GenBank/DDBJ whole genome shotgun (WGS) entry which is preliminary data.</text>
</comment>
<gene>
    <name evidence="1" type="ORF">H7U36_03775</name>
</gene>
<accession>A0ABS2E6H5</accession>
<evidence type="ECO:0000313" key="1">
    <source>
        <dbReference type="EMBL" id="MBM6737225.1"/>
    </source>
</evidence>
<reference evidence="1 2" key="1">
    <citation type="journal article" date="2021" name="Sci. Rep.">
        <title>The distribution of antibiotic resistance genes in chicken gut microbiota commensals.</title>
        <authorList>
            <person name="Juricova H."/>
            <person name="Matiasovicova J."/>
            <person name="Kubasova T."/>
            <person name="Cejkova D."/>
            <person name="Rychlik I."/>
        </authorList>
    </citation>
    <scope>NUCLEOTIDE SEQUENCE [LARGE SCALE GENOMIC DNA]</scope>
    <source>
        <strain evidence="1 2">An773</strain>
    </source>
</reference>
<name>A0ABS2E6H5_9FIRM</name>
<dbReference type="EMBL" id="JACLYY010000003">
    <property type="protein sequence ID" value="MBM6737225.1"/>
    <property type="molecule type" value="Genomic_DNA"/>
</dbReference>
<dbReference type="RefSeq" id="WP_191493168.1">
    <property type="nucleotide sequence ID" value="NZ_JACLYY010000003.1"/>
</dbReference>
<proteinExistence type="predicted"/>
<sequence>MLLREEEYSHAIAILDGREEKGPLFTELEQWFEETYGLRVYDYFCERTNAGRPRLRLLLWDRDCVGKMKKGANPDERKQRRTAEKFAALCVRHNMHPTYQRPGDFLVTCDTLRDEIQKRALQRCAGEIRSIEAPDIWRVEILFDRVHVFFETDEQKNRHQDDGVCGSIRRKLDAIAERHDPFGAFAEGVQCVFTSRQTLDEKYDGNMFYYTR</sequence>
<dbReference type="Proteomes" id="UP000716906">
    <property type="component" value="Unassembled WGS sequence"/>
</dbReference>
<organism evidence="1 2">
    <name type="scientific">Faecalicatena fissicatena</name>
    <dbReference type="NCBI Taxonomy" id="290055"/>
    <lineage>
        <taxon>Bacteria</taxon>
        <taxon>Bacillati</taxon>
        <taxon>Bacillota</taxon>
        <taxon>Clostridia</taxon>
        <taxon>Lachnospirales</taxon>
        <taxon>Lachnospiraceae</taxon>
        <taxon>Faecalicatena</taxon>
    </lineage>
</organism>
<evidence type="ECO:0000313" key="2">
    <source>
        <dbReference type="Proteomes" id="UP000716906"/>
    </source>
</evidence>
<keyword evidence="2" id="KW-1185">Reference proteome</keyword>
<protein>
    <submittedName>
        <fullName evidence="1">Uncharacterized protein</fullName>
    </submittedName>
</protein>